<dbReference type="PANTHER" id="PTHR10380">
    <property type="entry name" value="CUTICLE PROTEIN"/>
    <property type="match status" value="1"/>
</dbReference>
<dbReference type="InterPro" id="IPR000618">
    <property type="entry name" value="Insect_cuticle"/>
</dbReference>
<keyword evidence="2" id="KW-0732">Signal</keyword>
<evidence type="ECO:0000256" key="1">
    <source>
        <dbReference type="PROSITE-ProRule" id="PRU00497"/>
    </source>
</evidence>
<organism evidence="3 4">
    <name type="scientific">Nephila pilipes</name>
    <name type="common">Giant wood spider</name>
    <name type="synonym">Nephila maculata</name>
    <dbReference type="NCBI Taxonomy" id="299642"/>
    <lineage>
        <taxon>Eukaryota</taxon>
        <taxon>Metazoa</taxon>
        <taxon>Ecdysozoa</taxon>
        <taxon>Arthropoda</taxon>
        <taxon>Chelicerata</taxon>
        <taxon>Arachnida</taxon>
        <taxon>Araneae</taxon>
        <taxon>Araneomorphae</taxon>
        <taxon>Entelegynae</taxon>
        <taxon>Araneoidea</taxon>
        <taxon>Nephilidae</taxon>
        <taxon>Nephila</taxon>
    </lineage>
</organism>
<dbReference type="Pfam" id="PF00379">
    <property type="entry name" value="Chitin_bind_4"/>
    <property type="match status" value="1"/>
</dbReference>
<evidence type="ECO:0000256" key="2">
    <source>
        <dbReference type="SAM" id="SignalP"/>
    </source>
</evidence>
<dbReference type="EMBL" id="BMAW01054313">
    <property type="protein sequence ID" value="GFS95760.1"/>
    <property type="molecule type" value="Genomic_DNA"/>
</dbReference>
<dbReference type="AlphaFoldDB" id="A0A8X6TB39"/>
<name>A0A8X6TB39_NEPPI</name>
<dbReference type="PROSITE" id="PS51155">
    <property type="entry name" value="CHIT_BIND_RR_2"/>
    <property type="match status" value="1"/>
</dbReference>
<dbReference type="Proteomes" id="UP000887013">
    <property type="component" value="Unassembled WGS sequence"/>
</dbReference>
<reference evidence="3" key="1">
    <citation type="submission" date="2020-08" db="EMBL/GenBank/DDBJ databases">
        <title>Multicomponent nature underlies the extraordinary mechanical properties of spider dragline silk.</title>
        <authorList>
            <person name="Kono N."/>
            <person name="Nakamura H."/>
            <person name="Mori M."/>
            <person name="Yoshida Y."/>
            <person name="Ohtoshi R."/>
            <person name="Malay A.D."/>
            <person name="Moran D.A.P."/>
            <person name="Tomita M."/>
            <person name="Numata K."/>
            <person name="Arakawa K."/>
        </authorList>
    </citation>
    <scope>NUCLEOTIDE SEQUENCE</scope>
</reference>
<dbReference type="GO" id="GO:0008010">
    <property type="term" value="F:structural constituent of chitin-based larval cuticle"/>
    <property type="evidence" value="ECO:0007669"/>
    <property type="project" value="TreeGrafter"/>
</dbReference>
<feature type="chain" id="PRO_5036482449" evidence="2">
    <location>
        <begin position="22"/>
        <end position="702"/>
    </location>
</feature>
<accession>A0A8X6TB39</accession>
<keyword evidence="1" id="KW-0193">Cuticle</keyword>
<sequence length="702" mass="78033">MFQYCSTLIFVFICYFTITFSQESGSGYLNYTNLPAELDGTLLTTDTQQSDIWLLTKDSPIPAHLNRAWSPENGYPGVQHVTTLRRTNYGPALRGPQSPIDILQNRNENIPGAEEILVFAPESVVQNYDRSTTFENPQVQTGSNFQTPEAVLVEIPTHLTSGFWERPRPQFMEQLSSSPRRVGSSHDLDFIQFDSSSTVNGQQTTSNTVLPTREASDRLPVSTFLPSNENKPAESIYEHPYQAFFIPPPDNNSETISSVSAPPSNQNVWFPTESRTAPDSSILLEGNDGKLFYEFSFDEFPPTSNSQEDIGLTLTKDDIEILEKLGILSALSLDPVESENTSHSDTFVQNPQREYESRPQLIEYENQSFSGALEGRFDKNLSDIDFIKVPEFLTSEYHGNIPATDETRDLTRTEPIISSDQITSKGNKSHVNGNSLESHIYNGTSLTPDQIQEIFELLGLSNQDYYNLSSIQTTTIKIESEALTTPTPISESTTVNSEVSSTVNTPIVIENNDSKLIPVKTSVSTSISRSFLATPDLSETSERPKLAQGLVSSGRIQPRLLDGVDSDRISNENEVLEMISHRIAPISAQKMEMLRKLKLNPKPYVFGFHQDDGNGTHQHRNETADGFGIVKGTYGYRDPSGVYRNVNYIADNNGFHAVVRTNEPGTVSQNSADAIFRAELPPQAAIAQMMAYAKSRTQNNNS</sequence>
<evidence type="ECO:0000313" key="4">
    <source>
        <dbReference type="Proteomes" id="UP000887013"/>
    </source>
</evidence>
<feature type="signal peptide" evidence="2">
    <location>
        <begin position="1"/>
        <end position="21"/>
    </location>
</feature>
<evidence type="ECO:0000313" key="3">
    <source>
        <dbReference type="EMBL" id="GFS95760.1"/>
    </source>
</evidence>
<protein>
    <submittedName>
        <fullName evidence="3">Cuticle protein 10.9</fullName>
    </submittedName>
</protein>
<dbReference type="GO" id="GO:0062129">
    <property type="term" value="C:chitin-based extracellular matrix"/>
    <property type="evidence" value="ECO:0007669"/>
    <property type="project" value="TreeGrafter"/>
</dbReference>
<gene>
    <name evidence="3" type="primary">NCL1_37980</name>
    <name evidence="3" type="ORF">NPIL_198081</name>
</gene>
<keyword evidence="4" id="KW-1185">Reference proteome</keyword>
<proteinExistence type="predicted"/>
<dbReference type="OrthoDB" id="8000451at2759"/>
<dbReference type="InterPro" id="IPR050468">
    <property type="entry name" value="Cuticle_Struct_Prot"/>
</dbReference>
<comment type="caution">
    <text evidence="3">The sequence shown here is derived from an EMBL/GenBank/DDBJ whole genome shotgun (WGS) entry which is preliminary data.</text>
</comment>